<name>A0A512E204_9PROT</name>
<proteinExistence type="predicted"/>
<protein>
    <submittedName>
        <fullName evidence="1">Uncharacterized protein</fullName>
    </submittedName>
</protein>
<organism evidence="1 2">
    <name type="scientific">Skermanella aerolata</name>
    <dbReference type="NCBI Taxonomy" id="393310"/>
    <lineage>
        <taxon>Bacteria</taxon>
        <taxon>Pseudomonadati</taxon>
        <taxon>Pseudomonadota</taxon>
        <taxon>Alphaproteobacteria</taxon>
        <taxon>Rhodospirillales</taxon>
        <taxon>Azospirillaceae</taxon>
        <taxon>Skermanella</taxon>
    </lineage>
</organism>
<keyword evidence="2" id="KW-1185">Reference proteome</keyword>
<accession>A0A512E204</accession>
<dbReference type="AlphaFoldDB" id="A0A512E204"/>
<dbReference type="EMBL" id="BJYZ01000049">
    <property type="protein sequence ID" value="GEO42758.1"/>
    <property type="molecule type" value="Genomic_DNA"/>
</dbReference>
<dbReference type="Proteomes" id="UP000321523">
    <property type="component" value="Unassembled WGS sequence"/>
</dbReference>
<evidence type="ECO:0000313" key="2">
    <source>
        <dbReference type="Proteomes" id="UP000321523"/>
    </source>
</evidence>
<gene>
    <name evidence="1" type="ORF">SAE02_69060</name>
</gene>
<evidence type="ECO:0000313" key="1">
    <source>
        <dbReference type="EMBL" id="GEO42758.1"/>
    </source>
</evidence>
<reference evidence="1 2" key="1">
    <citation type="submission" date="2019-07" db="EMBL/GenBank/DDBJ databases">
        <title>Whole genome shotgun sequence of Skermanella aerolata NBRC 106429.</title>
        <authorList>
            <person name="Hosoyama A."/>
            <person name="Uohara A."/>
            <person name="Ohji S."/>
            <person name="Ichikawa N."/>
        </authorList>
    </citation>
    <scope>NUCLEOTIDE SEQUENCE [LARGE SCALE GENOMIC DNA]</scope>
    <source>
        <strain evidence="1 2">NBRC 106429</strain>
    </source>
</reference>
<comment type="caution">
    <text evidence="1">The sequence shown here is derived from an EMBL/GenBank/DDBJ whole genome shotgun (WGS) entry which is preliminary data.</text>
</comment>
<sequence length="51" mass="5744">MVFKLTTAATKAWRHLWGENQLPKINQSITFRDGTEVFDPLTGCRLIGPSP</sequence>